<feature type="transmembrane region" description="Helical" evidence="1">
    <location>
        <begin position="59"/>
        <end position="79"/>
    </location>
</feature>
<accession>A0A1A9RRX7</accession>
<comment type="caution">
    <text evidence="2">The sequence shown here is derived from an EMBL/GenBank/DDBJ whole genome shotgun (WGS) entry which is preliminary data.</text>
</comment>
<gene>
    <name evidence="2" type="ORF">A7P89_05725</name>
</gene>
<organism evidence="2 3">
    <name type="scientific">Eikenella corrodens</name>
    <dbReference type="NCBI Taxonomy" id="539"/>
    <lineage>
        <taxon>Bacteria</taxon>
        <taxon>Pseudomonadati</taxon>
        <taxon>Pseudomonadota</taxon>
        <taxon>Betaproteobacteria</taxon>
        <taxon>Neisseriales</taxon>
        <taxon>Neisseriaceae</taxon>
        <taxon>Eikenella</taxon>
    </lineage>
</organism>
<reference evidence="3" key="1">
    <citation type="submission" date="2016-05" db="EMBL/GenBank/DDBJ databases">
        <title>Draft genome of Corynebacterium afermentans subsp. afermentans LCDC 88199T.</title>
        <authorList>
            <person name="Bernier A.-M."/>
            <person name="Bernard K."/>
        </authorList>
    </citation>
    <scope>NUCLEOTIDE SEQUENCE [LARGE SCALE GENOMIC DNA]</scope>
    <source>
        <strain evidence="3">NML120819</strain>
    </source>
</reference>
<evidence type="ECO:0008006" key="4">
    <source>
        <dbReference type="Google" id="ProtNLM"/>
    </source>
</evidence>
<protein>
    <recommendedName>
        <fullName evidence="4">DUF2523 domain-containing protein</fullName>
    </recommendedName>
</protein>
<proteinExistence type="predicted"/>
<dbReference type="Pfam" id="PF10734">
    <property type="entry name" value="DUF2523"/>
    <property type="match status" value="1"/>
</dbReference>
<keyword evidence="1" id="KW-0472">Membrane</keyword>
<sequence length="94" mass="9765">MRLNLGSVLTGVLMSVAGKLITALGVGFVSYAGLNLLQNKFAGWLQTQMGAIPADALQIFYIAGGGVALNWLFGAFAFISTIKASGKLIAGMKK</sequence>
<evidence type="ECO:0000313" key="2">
    <source>
        <dbReference type="EMBL" id="OAM22282.1"/>
    </source>
</evidence>
<keyword evidence="1" id="KW-0812">Transmembrane</keyword>
<name>A0A1A9RRX7_EIKCO</name>
<dbReference type="Proteomes" id="UP000078103">
    <property type="component" value="Unassembled WGS sequence"/>
</dbReference>
<evidence type="ECO:0000256" key="1">
    <source>
        <dbReference type="SAM" id="Phobius"/>
    </source>
</evidence>
<feature type="transmembrane region" description="Helical" evidence="1">
    <location>
        <begin position="12"/>
        <end position="34"/>
    </location>
</feature>
<dbReference type="AlphaFoldDB" id="A0A1A9RRX7"/>
<keyword evidence="1" id="KW-1133">Transmembrane helix</keyword>
<dbReference type="InterPro" id="IPR019670">
    <property type="entry name" value="DUF2523"/>
</dbReference>
<dbReference type="RefSeq" id="WP_064105727.1">
    <property type="nucleotide sequence ID" value="NZ_LXSH01000017.1"/>
</dbReference>
<dbReference type="EMBL" id="LXSH01000017">
    <property type="protein sequence ID" value="OAM22282.1"/>
    <property type="molecule type" value="Genomic_DNA"/>
</dbReference>
<evidence type="ECO:0000313" key="3">
    <source>
        <dbReference type="Proteomes" id="UP000078103"/>
    </source>
</evidence>